<proteinExistence type="inferred from homology"/>
<keyword evidence="6" id="KW-1015">Disulfide bond</keyword>
<dbReference type="InterPro" id="IPR008947">
    <property type="entry name" value="PLipase_C/P1_nuclease_dom_sf"/>
</dbReference>
<dbReference type="PANTHER" id="PTHR33146">
    <property type="entry name" value="ENDONUCLEASE 4"/>
    <property type="match status" value="1"/>
</dbReference>
<dbReference type="GO" id="GO:0016788">
    <property type="term" value="F:hydrolase activity, acting on ester bonds"/>
    <property type="evidence" value="ECO:0007669"/>
    <property type="project" value="InterPro"/>
</dbReference>
<dbReference type="SUPFAM" id="SSF48537">
    <property type="entry name" value="Phospholipase C/P1 nuclease"/>
    <property type="match status" value="1"/>
</dbReference>
<evidence type="ECO:0000256" key="7">
    <source>
        <dbReference type="ARBA" id="ARBA00023180"/>
    </source>
</evidence>
<dbReference type="AlphaFoldDB" id="A0A8H5C9L8"/>
<evidence type="ECO:0000256" key="1">
    <source>
        <dbReference type="ARBA" id="ARBA00009547"/>
    </source>
</evidence>
<keyword evidence="10" id="KW-1185">Reference proteome</keyword>
<evidence type="ECO:0000256" key="3">
    <source>
        <dbReference type="ARBA" id="ARBA00022723"/>
    </source>
</evidence>
<dbReference type="GO" id="GO:0006308">
    <property type="term" value="P:DNA catabolic process"/>
    <property type="evidence" value="ECO:0007669"/>
    <property type="project" value="InterPro"/>
</dbReference>
<keyword evidence="3" id="KW-0479">Metal-binding</keyword>
<dbReference type="CDD" id="cd11010">
    <property type="entry name" value="S1-P1_nuclease"/>
    <property type="match status" value="1"/>
</dbReference>
<dbReference type="GO" id="GO:0004519">
    <property type="term" value="F:endonuclease activity"/>
    <property type="evidence" value="ECO:0007669"/>
    <property type="project" value="UniProtKB-KW"/>
</dbReference>
<dbReference type="EMBL" id="JAACJM010000212">
    <property type="protein sequence ID" value="KAF5337655.1"/>
    <property type="molecule type" value="Genomic_DNA"/>
</dbReference>
<evidence type="ECO:0000313" key="10">
    <source>
        <dbReference type="Proteomes" id="UP000559256"/>
    </source>
</evidence>
<keyword evidence="2" id="KW-0540">Nuclease</keyword>
<dbReference type="InterPro" id="IPR003154">
    <property type="entry name" value="S1/P1nuclease"/>
</dbReference>
<accession>A0A8H5C9L8</accession>
<protein>
    <recommendedName>
        <fullName evidence="11">Phospholipase C/P1 nuclease</fullName>
    </recommendedName>
</protein>
<reference evidence="9 10" key="1">
    <citation type="journal article" date="2020" name="ISME J.">
        <title>Uncovering the hidden diversity of litter-decomposition mechanisms in mushroom-forming fungi.</title>
        <authorList>
            <person name="Floudas D."/>
            <person name="Bentzer J."/>
            <person name="Ahren D."/>
            <person name="Johansson T."/>
            <person name="Persson P."/>
            <person name="Tunlid A."/>
        </authorList>
    </citation>
    <scope>NUCLEOTIDE SEQUENCE [LARGE SCALE GENOMIC DNA]</scope>
    <source>
        <strain evidence="9 10">CBS 291.85</strain>
    </source>
</reference>
<evidence type="ECO:0008006" key="11">
    <source>
        <dbReference type="Google" id="ProtNLM"/>
    </source>
</evidence>
<comment type="similarity">
    <text evidence="1">Belongs to the nuclease type I family.</text>
</comment>
<dbReference type="PANTHER" id="PTHR33146:SF29">
    <property type="entry name" value="S1_P1 NUCLEASE"/>
    <property type="match status" value="1"/>
</dbReference>
<keyword evidence="8" id="KW-0732">Signal</keyword>
<keyword evidence="4" id="KW-0255">Endonuclease</keyword>
<dbReference type="Gene3D" id="1.10.575.10">
    <property type="entry name" value="P1 Nuclease"/>
    <property type="match status" value="1"/>
</dbReference>
<dbReference type="GO" id="GO:0046872">
    <property type="term" value="F:metal ion binding"/>
    <property type="evidence" value="ECO:0007669"/>
    <property type="project" value="UniProtKB-KW"/>
</dbReference>
<keyword evidence="5" id="KW-0378">Hydrolase</keyword>
<evidence type="ECO:0000256" key="8">
    <source>
        <dbReference type="SAM" id="SignalP"/>
    </source>
</evidence>
<comment type="caution">
    <text evidence="9">The sequence shown here is derived from an EMBL/GenBank/DDBJ whole genome shotgun (WGS) entry which is preliminary data.</text>
</comment>
<evidence type="ECO:0000256" key="6">
    <source>
        <dbReference type="ARBA" id="ARBA00023157"/>
    </source>
</evidence>
<organism evidence="9 10">
    <name type="scientific">Tetrapyrgos nigripes</name>
    <dbReference type="NCBI Taxonomy" id="182062"/>
    <lineage>
        <taxon>Eukaryota</taxon>
        <taxon>Fungi</taxon>
        <taxon>Dikarya</taxon>
        <taxon>Basidiomycota</taxon>
        <taxon>Agaricomycotina</taxon>
        <taxon>Agaricomycetes</taxon>
        <taxon>Agaricomycetidae</taxon>
        <taxon>Agaricales</taxon>
        <taxon>Marasmiineae</taxon>
        <taxon>Marasmiaceae</taxon>
        <taxon>Tetrapyrgos</taxon>
    </lineage>
</organism>
<evidence type="ECO:0000256" key="2">
    <source>
        <dbReference type="ARBA" id="ARBA00022722"/>
    </source>
</evidence>
<sequence>MKLSAVSALLVGCLSAPGVFAWGAAGHEIVATIAQIHLHPTVLPKLCTILNYTSTNPNEPQCHLAPISTWADRFKYRMRWSAALHYVGARDDYPSKTCAFPGEHGWAGSTDKNVLGGIHNTTYLLDEWTQGTSSVHVADEALRFLVHFIGDLHMPLHLTGRDRGGNSVKVLFDGRQTNLHSLWDGLLIAKTLRTVPRKYDHPLPLPQVEYNLRGAIYDSWIRRIMWEGILGEWKDEVSSWLTCPVPETQVTAESQPMVPASTSTFGYTWNSIISLWNYLSTSVSASFSPTITEVSDTESLCPQHWAQPIHKLNCDLVWPAALDEPPYIQAQGHGYGHDDDHAWLSPEDELAMFDNSGRFVGTGDNDQVDTTSGREYTGVIADQRILEKLMAQGGIRLAGVLNSLFADDDGLQEGGDRKVLSVFMD</sequence>
<dbReference type="Proteomes" id="UP000559256">
    <property type="component" value="Unassembled WGS sequence"/>
</dbReference>
<evidence type="ECO:0000256" key="5">
    <source>
        <dbReference type="ARBA" id="ARBA00022801"/>
    </source>
</evidence>
<evidence type="ECO:0000256" key="4">
    <source>
        <dbReference type="ARBA" id="ARBA00022759"/>
    </source>
</evidence>
<keyword evidence="7" id="KW-0325">Glycoprotein</keyword>
<feature type="signal peptide" evidence="8">
    <location>
        <begin position="1"/>
        <end position="21"/>
    </location>
</feature>
<dbReference type="GO" id="GO:0003676">
    <property type="term" value="F:nucleic acid binding"/>
    <property type="evidence" value="ECO:0007669"/>
    <property type="project" value="InterPro"/>
</dbReference>
<evidence type="ECO:0000313" key="9">
    <source>
        <dbReference type="EMBL" id="KAF5337655.1"/>
    </source>
</evidence>
<name>A0A8H5C9L8_9AGAR</name>
<feature type="chain" id="PRO_5034183331" description="Phospholipase C/P1 nuclease" evidence="8">
    <location>
        <begin position="22"/>
        <end position="425"/>
    </location>
</feature>
<dbReference type="Pfam" id="PF02265">
    <property type="entry name" value="S1-P1_nuclease"/>
    <property type="match status" value="1"/>
</dbReference>
<gene>
    <name evidence="9" type="ORF">D9758_012999</name>
</gene>
<dbReference type="OrthoDB" id="441446at2759"/>